<feature type="region of interest" description="Disordered" evidence="1">
    <location>
        <begin position="293"/>
        <end position="323"/>
    </location>
</feature>
<feature type="compositionally biased region" description="Polar residues" evidence="1">
    <location>
        <begin position="840"/>
        <end position="857"/>
    </location>
</feature>
<feature type="compositionally biased region" description="Polar residues" evidence="1">
    <location>
        <begin position="764"/>
        <end position="786"/>
    </location>
</feature>
<dbReference type="PANTHER" id="PTHR23039">
    <property type="entry name" value="NANCE-HORAN SYNDROME PROTEIN"/>
    <property type="match status" value="1"/>
</dbReference>
<proteinExistence type="predicted"/>
<dbReference type="InterPro" id="IPR024845">
    <property type="entry name" value="NHS-like"/>
</dbReference>
<dbReference type="PANTHER" id="PTHR23039:SF2">
    <property type="entry name" value="NHS-LIKE PROTEIN 2"/>
    <property type="match status" value="1"/>
</dbReference>
<reference evidence="2" key="1">
    <citation type="submission" date="2025-08" db="UniProtKB">
        <authorList>
            <consortium name="Ensembl"/>
        </authorList>
    </citation>
    <scope>IDENTIFICATION</scope>
</reference>
<accession>A0A8C6TQW0</accession>
<dbReference type="Ensembl" id="ENSNMLT00000026558.1">
    <property type="protein sequence ID" value="ENSNMLP00000023730.1"/>
    <property type="gene ID" value="ENSNMLG00000015273.1"/>
</dbReference>
<organism evidence="2 3">
    <name type="scientific">Neogobius melanostomus</name>
    <name type="common">round goby</name>
    <dbReference type="NCBI Taxonomy" id="47308"/>
    <lineage>
        <taxon>Eukaryota</taxon>
        <taxon>Metazoa</taxon>
        <taxon>Chordata</taxon>
        <taxon>Craniata</taxon>
        <taxon>Vertebrata</taxon>
        <taxon>Euteleostomi</taxon>
        <taxon>Actinopterygii</taxon>
        <taxon>Neopterygii</taxon>
        <taxon>Teleostei</taxon>
        <taxon>Neoteleostei</taxon>
        <taxon>Acanthomorphata</taxon>
        <taxon>Gobiaria</taxon>
        <taxon>Gobiiformes</taxon>
        <taxon>Gobioidei</taxon>
        <taxon>Gobiidae</taxon>
        <taxon>Benthophilinae</taxon>
        <taxon>Neogobiini</taxon>
        <taxon>Neogobius</taxon>
    </lineage>
</organism>
<evidence type="ECO:0000313" key="3">
    <source>
        <dbReference type="Proteomes" id="UP000694523"/>
    </source>
</evidence>
<feature type="compositionally biased region" description="Polar residues" evidence="1">
    <location>
        <begin position="581"/>
        <end position="591"/>
    </location>
</feature>
<protein>
    <submittedName>
        <fullName evidence="2">NHS-like 2</fullName>
    </submittedName>
</protein>
<feature type="region of interest" description="Disordered" evidence="1">
    <location>
        <begin position="450"/>
        <end position="591"/>
    </location>
</feature>
<sequence>MPFCKRTILPRDVCKPLHGEARPREELYVHLGDVCGFTLCSVLRQLADVSRHGVGILEELQGELASVVHPYSWLWPVLLFFRLCGLCGLLAPEQESIRASSSSLSGGGGANANRGAHFRSPWQQSVNVFGSWNRPECVEELHQQAQLNLQSLLQGKDEETLSTKMLGNVIFFFFLMKGKGRISQMGFRFESEMFGQAARRCSGTLKPLFKCPLFPPDNTPDRRSKELLHPVAMDHSGLLCSTSPSSSWNGPKGSTFSPGAWNEPYNSNNYHSSTNKGPAVPPKQHTIIGGTIQSVHSEHRPPIGKRSETEGGEASRGRQRSARSIAAANAFKFRERSLSTPTDSDSFGFDGRMGESYALMYPSGSSEDSASTADTISMAASDYSNESRLRLRSPVDFVEEVEAQTASLLQMSLNTLSELSSCLFPGPRSLSGSSTATGTTVIECMKVRGSSESLLDSPSTSRATSPSLLSAEPENKASSPFRPHGLMSPSSGYSSQSEAPTPTVPHNHGTGHGMLTGCRMRPKIPERKSSLPSPKDPAARSRLSFEMPGNAHLELSSIKPKQKASRRHSDTSTAEKPGKISPSSSQALPVVTQNELKTIRLRSVSRGDLEDCPDGAKTQARHRLCPNRGPPVAIKPPLPKRPMNLQLKPPSPSSTSLSTDSPPGSPVDRPVPLGNIYKVMRKPKPKKPPPQVPDVNSNTIQNASYESQFIPRLRSGEKTVLHIAEEADDDVLTSTASSHTTEDLFTIIHRSKRKVLGRKEPTDSFGSRQNLSSSPVKHNTSSSDLRSYTLGGAQRSSSSRNENFMALLQKKGSKSSGGGTRVSAMELLKSTNPLARRVTEFSTTPNDEAESGNGTNH</sequence>
<evidence type="ECO:0000256" key="1">
    <source>
        <dbReference type="SAM" id="MobiDB-lite"/>
    </source>
</evidence>
<keyword evidence="3" id="KW-1185">Reference proteome</keyword>
<feature type="region of interest" description="Disordered" evidence="1">
    <location>
        <begin position="607"/>
        <end position="671"/>
    </location>
</feature>
<feature type="compositionally biased region" description="Low complexity" evidence="1">
    <location>
        <begin position="653"/>
        <end position="662"/>
    </location>
</feature>
<name>A0A8C6TQW0_9GOBI</name>
<reference evidence="2" key="2">
    <citation type="submission" date="2025-09" db="UniProtKB">
        <authorList>
            <consortium name="Ensembl"/>
        </authorList>
    </citation>
    <scope>IDENTIFICATION</scope>
</reference>
<dbReference type="Proteomes" id="UP000694523">
    <property type="component" value="Unplaced"/>
</dbReference>
<dbReference type="Pfam" id="PF15273">
    <property type="entry name" value="NHS"/>
    <property type="match status" value="3"/>
</dbReference>
<dbReference type="GO" id="GO:0030154">
    <property type="term" value="P:cell differentiation"/>
    <property type="evidence" value="ECO:0007669"/>
    <property type="project" value="TreeGrafter"/>
</dbReference>
<feature type="region of interest" description="Disordered" evidence="1">
    <location>
        <begin position="756"/>
        <end position="857"/>
    </location>
</feature>
<dbReference type="Gene3D" id="1.20.5.340">
    <property type="match status" value="1"/>
</dbReference>
<feature type="compositionally biased region" description="Basic and acidic residues" evidence="1">
    <location>
        <begin position="296"/>
        <end position="316"/>
    </location>
</feature>
<dbReference type="AlphaFoldDB" id="A0A8C6TQW0"/>
<feature type="compositionally biased region" description="Polar residues" evidence="1">
    <location>
        <begin position="488"/>
        <end position="500"/>
    </location>
</feature>
<feature type="compositionally biased region" description="Low complexity" evidence="1">
    <location>
        <begin position="450"/>
        <end position="461"/>
    </location>
</feature>
<evidence type="ECO:0000313" key="2">
    <source>
        <dbReference type="Ensembl" id="ENSNMLP00000023730.1"/>
    </source>
</evidence>